<dbReference type="GO" id="GO:0001558">
    <property type="term" value="P:regulation of cell growth"/>
    <property type="evidence" value="ECO:0007669"/>
    <property type="project" value="UniProtKB-ARBA"/>
</dbReference>
<dbReference type="Gene3D" id="2.30.29.30">
    <property type="entry name" value="Pleckstrin-homology domain (PH domain)/Phosphotyrosine-binding domain (PTB)"/>
    <property type="match status" value="1"/>
</dbReference>
<accession>A0A1E5RPJ0</accession>
<proteinExistence type="predicted"/>
<feature type="domain" description="PH" evidence="6">
    <location>
        <begin position="370"/>
        <end position="475"/>
    </location>
</feature>
<gene>
    <name evidence="7" type="ORF">AWRI3580_g1814</name>
</gene>
<dbReference type="PANTHER" id="PTHR31941">
    <property type="entry name" value="CYTOSKELETAL SIGNALING PROTEIN SLM1"/>
    <property type="match status" value="1"/>
</dbReference>
<keyword evidence="4" id="KW-0175">Coiled coil</keyword>
<evidence type="ECO:0000256" key="1">
    <source>
        <dbReference type="ARBA" id="ARBA00004413"/>
    </source>
</evidence>
<reference evidence="8" key="1">
    <citation type="journal article" date="2016" name="Genome Announc.">
        <title>Genome sequences of three species of Hanseniaspora isolated from spontaneous wine fermentations.</title>
        <authorList>
            <person name="Sternes P.R."/>
            <person name="Lee D."/>
            <person name="Kutyna D.R."/>
            <person name="Borneman A.R."/>
        </authorList>
    </citation>
    <scope>NUCLEOTIDE SEQUENCE [LARGE SCALE GENOMIC DNA]</scope>
    <source>
        <strain evidence="8">AWRI3580</strain>
    </source>
</reference>
<dbReference type="Pfam" id="PF20400">
    <property type="entry name" value="BAR_4"/>
    <property type="match status" value="1"/>
</dbReference>
<keyword evidence="2" id="KW-0597">Phosphoprotein</keyword>
<comment type="subunit">
    <text evidence="3">Heterodimer of SLM1-SLM2. Binds phosphatidylinositol 4,5-bisphosphate, which is required for function. Interacts with the TORC2 subunits AVO2, BIT61 and TOR2. Interacts with the calcineurin catalytic subunits CNA1 and CNA2.</text>
</comment>
<comment type="caution">
    <text evidence="7">The sequence shown here is derived from an EMBL/GenBank/DDBJ whole genome shotgun (WGS) entry which is preliminary data.</text>
</comment>
<dbReference type="VEuPathDB" id="FungiDB:AWRI3580_g1814"/>
<dbReference type="OrthoDB" id="5598057at2759"/>
<dbReference type="FunFam" id="2.30.29.30:FF:000328">
    <property type="entry name" value="Phosphatidylinositol 4,5-bisphosphate-binding protein SLM1"/>
    <property type="match status" value="1"/>
</dbReference>
<sequence>MNSINQDNQTIMTAQTSHTQNTEQTYLSSTTNGGATMSLHTNAANAQYKEVLKQPLSITVPYNLQPTEILAQRFTCWKAIIKAVLLYLQETCSIQDEIVRQQIRLSHAINFPFQNLLPTATALSEKKGSDAHDIHKQKPKSVNKTENLVMSKLFAPAGNNSVTDLPQVLAEYHNSMIHAAQHASRELNNTIIPRLVDLRRDLQVKIKEIKELESDFSNNLDSQLNNTKKELQQFSQSLEQAKYSTSNKLDPYLCKLALDRSIKRQLHEENFLHEAHLNLQTSGGELEKVIIHEIQSALTQYAKLMGQEAQLVFDTLISKLDSGFLNIDPTMEWSYYTEASVNKDCFIPLDLPMRHFSKISYKSQFDPLANELISGFLEKRSKFLKSYTRGFYLLTPTFLHEFKTGDRKKDLTPIMSLPLNDCTVAEHSKRGSSEYKFVLHAKQNGLIHRGQNWVFRCDSYDTMFKWFDIMKKLTSTTDPKLRSKIVCDYLNLDPETGKSLNKNLKRAVSPPLSTSQRSVLSKESKAASKSAKNNLKIATNPADVAKTSNSAILPNKPITPIQQFHKISIDDTMMSPERQPQESLSESSVNMGAYGDHPYGGNSEYDDSIVMNGYGDKWD</sequence>
<dbReference type="InterPro" id="IPR011993">
    <property type="entry name" value="PH-like_dom_sf"/>
</dbReference>
<keyword evidence="8" id="KW-1185">Reference proteome</keyword>
<dbReference type="GO" id="GO:0051017">
    <property type="term" value="P:actin filament bundle assembly"/>
    <property type="evidence" value="ECO:0007669"/>
    <property type="project" value="UniProtKB-ARBA"/>
</dbReference>
<dbReference type="GO" id="GO:0070941">
    <property type="term" value="P:eisosome assembly"/>
    <property type="evidence" value="ECO:0007669"/>
    <property type="project" value="UniProtKB-ARBA"/>
</dbReference>
<feature type="compositionally biased region" description="Polar residues" evidence="5">
    <location>
        <begin position="581"/>
        <end position="590"/>
    </location>
</feature>
<dbReference type="Pfam" id="PF20399">
    <property type="entry name" value="PH_20"/>
    <property type="match status" value="1"/>
</dbReference>
<feature type="region of interest" description="Disordered" evidence="5">
    <location>
        <begin position="501"/>
        <end position="534"/>
    </location>
</feature>
<evidence type="ECO:0000256" key="4">
    <source>
        <dbReference type="SAM" id="Coils"/>
    </source>
</evidence>
<dbReference type="InterPro" id="IPR043453">
    <property type="entry name" value="Slm1_PH"/>
</dbReference>
<dbReference type="PANTHER" id="PTHR31941:SF16">
    <property type="entry name" value="PHOSPHATIDYLINOSITOL 4,5-BISPHOSPHATE-BINDING PROTEIN SLM1-RELATED"/>
    <property type="match status" value="1"/>
</dbReference>
<dbReference type="Proteomes" id="UP000095358">
    <property type="component" value="Unassembled WGS sequence"/>
</dbReference>
<dbReference type="GO" id="GO:0030950">
    <property type="term" value="P:establishment or maintenance of actin cytoskeleton polarity"/>
    <property type="evidence" value="ECO:0007669"/>
    <property type="project" value="UniProtKB-ARBA"/>
</dbReference>
<dbReference type="InterPro" id="IPR001849">
    <property type="entry name" value="PH_domain"/>
</dbReference>
<dbReference type="STRING" id="29833.A0A1E5RPJ0"/>
<evidence type="ECO:0000256" key="3">
    <source>
        <dbReference type="ARBA" id="ARBA00064463"/>
    </source>
</evidence>
<feature type="region of interest" description="Disordered" evidence="5">
    <location>
        <begin position="576"/>
        <end position="608"/>
    </location>
</feature>
<dbReference type="GO" id="GO:0072659">
    <property type="term" value="P:protein localization to plasma membrane"/>
    <property type="evidence" value="ECO:0007669"/>
    <property type="project" value="UniProtKB-ARBA"/>
</dbReference>
<dbReference type="GO" id="GO:0031929">
    <property type="term" value="P:TOR signaling"/>
    <property type="evidence" value="ECO:0007669"/>
    <property type="project" value="UniProtKB-ARBA"/>
</dbReference>
<evidence type="ECO:0000313" key="8">
    <source>
        <dbReference type="Proteomes" id="UP000095358"/>
    </source>
</evidence>
<protein>
    <submittedName>
        <fullName evidence="7">Phosphatidylinositol 4,5-bisphosphate-binding protein SLM1</fullName>
    </submittedName>
</protein>
<dbReference type="CDD" id="cd13311">
    <property type="entry name" value="PH_Slm1"/>
    <property type="match status" value="1"/>
</dbReference>
<dbReference type="GO" id="GO:0005886">
    <property type="term" value="C:plasma membrane"/>
    <property type="evidence" value="ECO:0007669"/>
    <property type="project" value="UniProtKB-SubCell"/>
</dbReference>
<dbReference type="InterPro" id="IPR046868">
    <property type="entry name" value="BAR_4"/>
</dbReference>
<comment type="subcellular location">
    <subcellularLocation>
        <location evidence="1">Cell membrane</location>
        <topology evidence="1">Peripheral membrane protein</topology>
        <orientation evidence="1">Cytoplasmic side</orientation>
    </subcellularLocation>
</comment>
<dbReference type="AlphaFoldDB" id="A0A1E5RPJ0"/>
<evidence type="ECO:0000313" key="7">
    <source>
        <dbReference type="EMBL" id="OEJ88811.1"/>
    </source>
</evidence>
<name>A0A1E5RPJ0_HANUV</name>
<evidence type="ECO:0000256" key="5">
    <source>
        <dbReference type="SAM" id="MobiDB-lite"/>
    </source>
</evidence>
<evidence type="ECO:0000259" key="6">
    <source>
        <dbReference type="PROSITE" id="PS50003"/>
    </source>
</evidence>
<evidence type="ECO:0000256" key="2">
    <source>
        <dbReference type="ARBA" id="ARBA00022553"/>
    </source>
</evidence>
<dbReference type="SMART" id="SM00233">
    <property type="entry name" value="PH"/>
    <property type="match status" value="1"/>
</dbReference>
<dbReference type="InterPro" id="IPR046869">
    <property type="entry name" value="SLM1/RGC1-like_PH"/>
</dbReference>
<dbReference type="GO" id="GO:0016197">
    <property type="term" value="P:endosomal transport"/>
    <property type="evidence" value="ECO:0007669"/>
    <property type="project" value="UniProtKB-ARBA"/>
</dbReference>
<organism evidence="7 8">
    <name type="scientific">Hanseniaspora uvarum</name>
    <name type="common">Yeast</name>
    <name type="synonym">Kloeckera apiculata</name>
    <dbReference type="NCBI Taxonomy" id="29833"/>
    <lineage>
        <taxon>Eukaryota</taxon>
        <taxon>Fungi</taxon>
        <taxon>Dikarya</taxon>
        <taxon>Ascomycota</taxon>
        <taxon>Saccharomycotina</taxon>
        <taxon>Saccharomycetes</taxon>
        <taxon>Saccharomycodales</taxon>
        <taxon>Saccharomycodaceae</taxon>
        <taxon>Hanseniaspora</taxon>
    </lineage>
</organism>
<dbReference type="GO" id="GO:0035091">
    <property type="term" value="F:phosphatidylinositol binding"/>
    <property type="evidence" value="ECO:0007669"/>
    <property type="project" value="UniProtKB-ARBA"/>
</dbReference>
<dbReference type="SUPFAM" id="SSF50729">
    <property type="entry name" value="PH domain-like"/>
    <property type="match status" value="1"/>
</dbReference>
<dbReference type="PROSITE" id="PS50003">
    <property type="entry name" value="PH_DOMAIN"/>
    <property type="match status" value="1"/>
</dbReference>
<dbReference type="FunFam" id="1.20.1270.60:FF:000078">
    <property type="entry name" value="Slm1p"/>
    <property type="match status" value="1"/>
</dbReference>
<feature type="coiled-coil region" evidence="4">
    <location>
        <begin position="195"/>
        <end position="244"/>
    </location>
</feature>
<dbReference type="EMBL" id="LPNN01000004">
    <property type="protein sequence ID" value="OEJ88811.1"/>
    <property type="molecule type" value="Genomic_DNA"/>
</dbReference>